<reference evidence="1 2" key="1">
    <citation type="journal article" date="2021" name="Hortic Res">
        <title>The domestication of Cucurbita argyrosperma as revealed by the genome of its wild relative.</title>
        <authorList>
            <person name="Barrera-Redondo J."/>
            <person name="Sanchez-de la Vega G."/>
            <person name="Aguirre-Liguori J.A."/>
            <person name="Castellanos-Morales G."/>
            <person name="Gutierrez-Guerrero Y.T."/>
            <person name="Aguirre-Dugua X."/>
            <person name="Aguirre-Planter E."/>
            <person name="Tenaillon M.I."/>
            <person name="Lira-Saade R."/>
            <person name="Eguiarte L.E."/>
        </authorList>
    </citation>
    <scope>NUCLEOTIDE SEQUENCE [LARGE SCALE GENOMIC DNA]</scope>
    <source>
        <strain evidence="1">JBR-2021</strain>
    </source>
</reference>
<protein>
    <recommendedName>
        <fullName evidence="3">Secreted protein</fullName>
    </recommendedName>
</protein>
<sequence>MHNFLFCFALMSTHRPPSESEISCCSSISASGSLCYDDSSVFILIIMPKTGILAFQEHFHDSLRLFSKFPAI</sequence>
<comment type="caution">
    <text evidence="1">The sequence shown here is derived from an EMBL/GenBank/DDBJ whole genome shotgun (WGS) entry which is preliminary data.</text>
</comment>
<accession>A0AAV6MNN6</accession>
<gene>
    <name evidence="1" type="ORF">SDJN03_17981</name>
</gene>
<keyword evidence="2" id="KW-1185">Reference proteome</keyword>
<feature type="non-terminal residue" evidence="1">
    <location>
        <position position="1"/>
    </location>
</feature>
<dbReference type="Proteomes" id="UP000685013">
    <property type="component" value="Chromosome 12"/>
</dbReference>
<organism evidence="1 2">
    <name type="scientific">Cucurbita argyrosperma subsp. sororia</name>
    <dbReference type="NCBI Taxonomy" id="37648"/>
    <lineage>
        <taxon>Eukaryota</taxon>
        <taxon>Viridiplantae</taxon>
        <taxon>Streptophyta</taxon>
        <taxon>Embryophyta</taxon>
        <taxon>Tracheophyta</taxon>
        <taxon>Spermatophyta</taxon>
        <taxon>Magnoliopsida</taxon>
        <taxon>eudicotyledons</taxon>
        <taxon>Gunneridae</taxon>
        <taxon>Pentapetalae</taxon>
        <taxon>rosids</taxon>
        <taxon>fabids</taxon>
        <taxon>Cucurbitales</taxon>
        <taxon>Cucurbitaceae</taxon>
        <taxon>Cucurbiteae</taxon>
        <taxon>Cucurbita</taxon>
    </lineage>
</organism>
<dbReference type="EMBL" id="JAGKQH010000012">
    <property type="protein sequence ID" value="KAG6585248.1"/>
    <property type="molecule type" value="Genomic_DNA"/>
</dbReference>
<dbReference type="AlphaFoldDB" id="A0AAV6MNN6"/>
<evidence type="ECO:0000313" key="2">
    <source>
        <dbReference type="Proteomes" id="UP000685013"/>
    </source>
</evidence>
<evidence type="ECO:0008006" key="3">
    <source>
        <dbReference type="Google" id="ProtNLM"/>
    </source>
</evidence>
<proteinExistence type="predicted"/>
<name>A0AAV6MNN6_9ROSI</name>
<evidence type="ECO:0000313" key="1">
    <source>
        <dbReference type="EMBL" id="KAG6585248.1"/>
    </source>
</evidence>